<proteinExistence type="predicted"/>
<sequence length="518" mass="52796">MPISQAGALNTTALIVPDLYVQIVPPQTLLLNGVPTDVLGVVGSASWGPVGEPMIVGSMGDYAASFGPVMARQYDMGTAVAVAVQQGASNFRCVRVSDGTDAAASVSILGALTLTALHTGSLGNAITVTVSAGSAANSWRLTVALPGRTPEVFDNIAGTGAAFWQAAANAVNAGTGPLRGASELVVASAGTLSTPPVTGVYPFAAGTPGSDGAGGLTAASLVGQDTLPRSGMYALRGQGCGIAVLADLDDPTQWSPTVAFGLEEGCYMILAGPPGDTIANAVSAKRTAGIDSYAAKVMFGDWIWWYDQANGMTRLVSPQGFVAGRLANLSPEQSSLNKPLYGVVGSQKSGRAASGTTSTYSSADLSALMSAGIDVIANPQPGGAFWGVRGGFNASSDSATNGDNYTRMTNYIAATLSAGMGQYVGQLVNETLFRRIRGTLLAFLNTMLGQGMLGTTNGALPFAVVCDASNNPPSRTGLGYVQADVQVQYQAINERFIVNVEGGQTVQVSQQTLPQGTV</sequence>
<dbReference type="InterPro" id="IPR052042">
    <property type="entry name" value="Tail_sheath_structural"/>
</dbReference>
<dbReference type="Proteomes" id="UP000000245">
    <property type="component" value="Chromosome"/>
</dbReference>
<gene>
    <name evidence="1" type="ordered locus">Acry_2515</name>
</gene>
<dbReference type="Gene3D" id="3.40.50.11780">
    <property type="match status" value="1"/>
</dbReference>
<protein>
    <recommendedName>
        <fullName evidence="3">Phage tail sheath protein</fullName>
    </recommendedName>
</protein>
<accession>A5G1H4</accession>
<dbReference type="KEGG" id="acr:Acry_2515"/>
<dbReference type="eggNOG" id="COG3497">
    <property type="taxonomic scope" value="Bacteria"/>
</dbReference>
<evidence type="ECO:0000313" key="2">
    <source>
        <dbReference type="Proteomes" id="UP000000245"/>
    </source>
</evidence>
<dbReference type="PANTHER" id="PTHR35861:SF2">
    <property type="entry name" value="FELS-2 PROPHAGE PROTEIN"/>
    <property type="match status" value="1"/>
</dbReference>
<keyword evidence="2" id="KW-1185">Reference proteome</keyword>
<evidence type="ECO:0008006" key="3">
    <source>
        <dbReference type="Google" id="ProtNLM"/>
    </source>
</evidence>
<name>A5G1H4_ACICJ</name>
<organism evidence="1 2">
    <name type="scientific">Acidiphilium cryptum (strain JF-5)</name>
    <dbReference type="NCBI Taxonomy" id="349163"/>
    <lineage>
        <taxon>Bacteria</taxon>
        <taxon>Pseudomonadati</taxon>
        <taxon>Pseudomonadota</taxon>
        <taxon>Alphaproteobacteria</taxon>
        <taxon>Acetobacterales</taxon>
        <taxon>Acidocellaceae</taxon>
        <taxon>Acidiphilium</taxon>
    </lineage>
</organism>
<reference evidence="1 2" key="1">
    <citation type="submission" date="2007-05" db="EMBL/GenBank/DDBJ databases">
        <title>Complete sequence of chromosome of Acidiphilium cryptum JF-5.</title>
        <authorList>
            <consortium name="US DOE Joint Genome Institute"/>
            <person name="Copeland A."/>
            <person name="Lucas S."/>
            <person name="Lapidus A."/>
            <person name="Barry K."/>
            <person name="Detter J.C."/>
            <person name="Glavina del Rio T."/>
            <person name="Hammon N."/>
            <person name="Israni S."/>
            <person name="Dalin E."/>
            <person name="Tice H."/>
            <person name="Pitluck S."/>
            <person name="Sims D."/>
            <person name="Brettin T."/>
            <person name="Bruce D."/>
            <person name="Han C."/>
            <person name="Schmutz J."/>
            <person name="Larimer F."/>
            <person name="Land M."/>
            <person name="Hauser L."/>
            <person name="Kyrpides N."/>
            <person name="Kim E."/>
            <person name="Magnuson T."/>
            <person name="Richardson P."/>
        </authorList>
    </citation>
    <scope>NUCLEOTIDE SEQUENCE [LARGE SCALE GENOMIC DNA]</scope>
    <source>
        <strain evidence="1 2">JF-5</strain>
    </source>
</reference>
<evidence type="ECO:0000313" key="1">
    <source>
        <dbReference type="EMBL" id="ABQ31706.1"/>
    </source>
</evidence>
<dbReference type="AlphaFoldDB" id="A5G1H4"/>
<dbReference type="HOGENOM" id="CLU_026839_0_0_5"/>
<dbReference type="EMBL" id="CP000697">
    <property type="protein sequence ID" value="ABQ31706.1"/>
    <property type="molecule type" value="Genomic_DNA"/>
</dbReference>
<dbReference type="STRING" id="349163.Acry_2515"/>
<dbReference type="RefSeq" id="WP_007421564.1">
    <property type="nucleotide sequence ID" value="NC_009484.1"/>
</dbReference>
<dbReference type="PANTHER" id="PTHR35861">
    <property type="match status" value="1"/>
</dbReference>